<dbReference type="InterPro" id="IPR013424">
    <property type="entry name" value="Ice-binding_C"/>
</dbReference>
<proteinExistence type="predicted"/>
<organism evidence="2 3">
    <name type="scientific">Intestinicryptomonas porci</name>
    <dbReference type="NCBI Taxonomy" id="2926320"/>
    <lineage>
        <taxon>Bacteria</taxon>
        <taxon>Pseudomonadati</taxon>
        <taxon>Verrucomicrobiota</taxon>
        <taxon>Opitutia</taxon>
        <taxon>Opitutales</taxon>
        <taxon>Intestinicryptomonaceae</taxon>
        <taxon>Intestinicryptomonas</taxon>
    </lineage>
</organism>
<evidence type="ECO:0000256" key="1">
    <source>
        <dbReference type="SAM" id="Phobius"/>
    </source>
</evidence>
<keyword evidence="3" id="KW-1185">Reference proteome</keyword>
<reference evidence="2 3" key="1">
    <citation type="submission" date="2022-03" db="EMBL/GenBank/DDBJ databases">
        <title>Novel taxa within the pig intestine.</title>
        <authorList>
            <person name="Wylensek D."/>
            <person name="Bishof K."/>
            <person name="Afrizal A."/>
            <person name="Clavel T."/>
        </authorList>
    </citation>
    <scope>NUCLEOTIDE SEQUENCE [LARGE SCALE GENOMIC DNA]</scope>
    <source>
        <strain evidence="2 3">CLA-KB-P66</strain>
    </source>
</reference>
<gene>
    <name evidence="2" type="ORF">MOX91_04150</name>
</gene>
<dbReference type="Proteomes" id="UP001275932">
    <property type="component" value="Unassembled WGS sequence"/>
</dbReference>
<protein>
    <submittedName>
        <fullName evidence="2">PEP-CTERM sorting domain-containing protein</fullName>
    </submittedName>
</protein>
<keyword evidence="1" id="KW-1133">Transmembrane helix</keyword>
<evidence type="ECO:0000313" key="3">
    <source>
        <dbReference type="Proteomes" id="UP001275932"/>
    </source>
</evidence>
<keyword evidence="1" id="KW-0472">Membrane</keyword>
<dbReference type="EMBL" id="JALBUT010000004">
    <property type="protein sequence ID" value="MDX8415372.1"/>
    <property type="molecule type" value="Genomic_DNA"/>
</dbReference>
<dbReference type="NCBIfam" id="TIGR02595">
    <property type="entry name" value="PEP_CTERM"/>
    <property type="match status" value="1"/>
</dbReference>
<keyword evidence="1" id="KW-0812">Transmembrane</keyword>
<dbReference type="RefSeq" id="WP_370396819.1">
    <property type="nucleotide sequence ID" value="NZ_JALBUT010000004.1"/>
</dbReference>
<sequence>MSGLAPMLAAAQTGTYPDADEGKEIESTLVYARIQESATYDPSTWADNPWTYFVKYNYTDKTSSALLEAPDLAGAPLESTSVEFGAYGKVFNFTDVNLTYKWAVFNQYTTANLDNASLNLSSRQISDGRYGGQENDLYFATVNLKNGSALNYGVGNSVRFWFSNLDMQYSSMKGGLNLWHTANVSLKNSDITATGTLLQIHGNGNSFVELDNSAMSTSTTASGLQLYGHAASENTPIEITLKNNSKFTAGAVSEVNGFTATSGGDSWIGWANKENGKITVNIESGSEMILGSTAIGRQDAYKQAAANYGINISGSEGNISKLITRNLILNTSTNEAATETSYNTFVNVGEYSLLSANNIYLADVSNAVSGTAKISVASNSQVMVYQSSALKEGDETIYNDGGAINVGTKVRAGGNAIFEADGSSIRVETSTISIGSDTSTGGSNTFSIKNTSTDVSKQNYVSAFNYEMKNSKVEGSTQTNRLVIDGNTYVSGRTSPGNGDKSLRFNVATNESASGVSELVLKGENLEFGYFFQLNAGNEASTGGQGIITIATSSAKSNGQNGFYISNNMSILGGDGTSAENPIGGVLRMQADESGFGYVNANAINFTGILELDFTKLLGKYEEGVTFKLINARNTNDSSTWLSFCDNLVLEDYSNINIKLRDETDEVIFELNGGELSVIYTSYVPEPSTFAAFFGAIALAFAMYRRRK</sequence>
<feature type="transmembrane region" description="Helical" evidence="1">
    <location>
        <begin position="687"/>
        <end position="704"/>
    </location>
</feature>
<accession>A0ABU4WFN3</accession>
<evidence type="ECO:0000313" key="2">
    <source>
        <dbReference type="EMBL" id="MDX8415372.1"/>
    </source>
</evidence>
<name>A0ABU4WFN3_9BACT</name>
<comment type="caution">
    <text evidence="2">The sequence shown here is derived from an EMBL/GenBank/DDBJ whole genome shotgun (WGS) entry which is preliminary data.</text>
</comment>